<evidence type="ECO:0008006" key="5">
    <source>
        <dbReference type="Google" id="ProtNLM"/>
    </source>
</evidence>
<sequence>MDLRSKVIEEIKKKEKCKPQKQKQKQQQQQQRKRKNNKKNKKRNSEKEQSLSIPPDFLFPSIILIRFDEKFTFLVKTSLLLLLFPIFILLFYSIHSKSCIILYILASTLTTIATSIGYLRSKSPKSFRDIKFVYTLQHSQFQPTSQPRLSTYLQLALLIHIQTSIQRNISNSNYSILSLFYQTSRSFNSKSWIPFNQLNRLIFQDLNKFFKVPLVGTF</sequence>
<name>A0A5M9J4J8_MONFR</name>
<feature type="compositionally biased region" description="Basic residues" evidence="1">
    <location>
        <begin position="14"/>
        <end position="24"/>
    </location>
</feature>
<keyword evidence="4" id="KW-1185">Reference proteome</keyword>
<accession>A0A5M9J4J8</accession>
<evidence type="ECO:0000256" key="1">
    <source>
        <dbReference type="SAM" id="MobiDB-lite"/>
    </source>
</evidence>
<organism evidence="3 4">
    <name type="scientific">Monilinia fructicola</name>
    <name type="common">Brown rot fungus</name>
    <name type="synonym">Ciboria fructicola</name>
    <dbReference type="NCBI Taxonomy" id="38448"/>
    <lineage>
        <taxon>Eukaryota</taxon>
        <taxon>Fungi</taxon>
        <taxon>Dikarya</taxon>
        <taxon>Ascomycota</taxon>
        <taxon>Pezizomycotina</taxon>
        <taxon>Leotiomycetes</taxon>
        <taxon>Helotiales</taxon>
        <taxon>Sclerotiniaceae</taxon>
        <taxon>Monilinia</taxon>
    </lineage>
</organism>
<dbReference type="Proteomes" id="UP000322873">
    <property type="component" value="Unassembled WGS sequence"/>
</dbReference>
<dbReference type="AlphaFoldDB" id="A0A5M9J4J8"/>
<feature type="transmembrane region" description="Helical" evidence="2">
    <location>
        <begin position="73"/>
        <end position="94"/>
    </location>
</feature>
<feature type="region of interest" description="Disordered" evidence="1">
    <location>
        <begin position="12"/>
        <end position="49"/>
    </location>
</feature>
<dbReference type="EMBL" id="VICG01000016">
    <property type="protein sequence ID" value="KAA8564154.1"/>
    <property type="molecule type" value="Genomic_DNA"/>
</dbReference>
<keyword evidence="2" id="KW-0812">Transmembrane</keyword>
<evidence type="ECO:0000256" key="2">
    <source>
        <dbReference type="SAM" id="Phobius"/>
    </source>
</evidence>
<feature type="compositionally biased region" description="Basic residues" evidence="1">
    <location>
        <begin position="31"/>
        <end position="42"/>
    </location>
</feature>
<evidence type="ECO:0000313" key="3">
    <source>
        <dbReference type="EMBL" id="KAA8564154.1"/>
    </source>
</evidence>
<protein>
    <recommendedName>
        <fullName evidence="5">Transmembrane protein</fullName>
    </recommendedName>
</protein>
<gene>
    <name evidence="3" type="ORF">EYC84_012131</name>
</gene>
<reference evidence="3 4" key="1">
    <citation type="submission" date="2019-06" db="EMBL/GenBank/DDBJ databases">
        <title>Genome Sequence of the Brown Rot Fungal Pathogen Monilinia fructicola.</title>
        <authorList>
            <person name="De Miccolis Angelini R.M."/>
            <person name="Landi L."/>
            <person name="Abate D."/>
            <person name="Pollastro S."/>
            <person name="Romanazzi G."/>
            <person name="Faretra F."/>
        </authorList>
    </citation>
    <scope>NUCLEOTIDE SEQUENCE [LARGE SCALE GENOMIC DNA]</scope>
    <source>
        <strain evidence="3 4">Mfrc123</strain>
    </source>
</reference>
<keyword evidence="2" id="KW-0472">Membrane</keyword>
<proteinExistence type="predicted"/>
<feature type="transmembrane region" description="Helical" evidence="2">
    <location>
        <begin position="100"/>
        <end position="119"/>
    </location>
</feature>
<keyword evidence="2" id="KW-1133">Transmembrane helix</keyword>
<evidence type="ECO:0000313" key="4">
    <source>
        <dbReference type="Proteomes" id="UP000322873"/>
    </source>
</evidence>
<comment type="caution">
    <text evidence="3">The sequence shown here is derived from an EMBL/GenBank/DDBJ whole genome shotgun (WGS) entry which is preliminary data.</text>
</comment>